<dbReference type="SFLD" id="SFLDG01129">
    <property type="entry name" value="C1.5:_HAD__Beta-PGM__Phosphata"/>
    <property type="match status" value="1"/>
</dbReference>
<dbReference type="InterPro" id="IPR051600">
    <property type="entry name" value="Beta-PGM-like"/>
</dbReference>
<evidence type="ECO:0000256" key="4">
    <source>
        <dbReference type="ARBA" id="ARBA00022842"/>
    </source>
</evidence>
<dbReference type="PANTHER" id="PTHR46193">
    <property type="entry name" value="6-PHOSPHOGLUCONATE PHOSPHATASE"/>
    <property type="match status" value="1"/>
</dbReference>
<evidence type="ECO:0000256" key="1">
    <source>
        <dbReference type="ARBA" id="ARBA00001946"/>
    </source>
</evidence>
<name>A0ABV7ZYL8_9GAMM</name>
<dbReference type="InterPro" id="IPR023214">
    <property type="entry name" value="HAD_sf"/>
</dbReference>
<dbReference type="InterPro" id="IPR041492">
    <property type="entry name" value="HAD_2"/>
</dbReference>
<dbReference type="SFLD" id="SFLDG01135">
    <property type="entry name" value="C1.5.6:_HAD__Beta-PGM__Phospha"/>
    <property type="match status" value="1"/>
</dbReference>
<gene>
    <name evidence="6" type="ORF">ACFOOG_12280</name>
</gene>
<comment type="cofactor">
    <cofactor evidence="1">
        <name>Mg(2+)</name>
        <dbReference type="ChEBI" id="CHEBI:18420"/>
    </cofactor>
</comment>
<dbReference type="NCBIfam" id="TIGR01509">
    <property type="entry name" value="HAD-SF-IA-v3"/>
    <property type="match status" value="1"/>
</dbReference>
<dbReference type="PRINTS" id="PR00413">
    <property type="entry name" value="HADHALOGNASE"/>
</dbReference>
<dbReference type="Gene3D" id="1.10.150.240">
    <property type="entry name" value="Putative phosphatase, domain 2"/>
    <property type="match status" value="1"/>
</dbReference>
<dbReference type="GO" id="GO:0016787">
    <property type="term" value="F:hydrolase activity"/>
    <property type="evidence" value="ECO:0007669"/>
    <property type="project" value="UniProtKB-KW"/>
</dbReference>
<reference evidence="7" key="1">
    <citation type="journal article" date="2019" name="Int. J. Syst. Evol. Microbiol.">
        <title>The Global Catalogue of Microorganisms (GCM) 10K type strain sequencing project: providing services to taxonomists for standard genome sequencing and annotation.</title>
        <authorList>
            <consortium name="The Broad Institute Genomics Platform"/>
            <consortium name="The Broad Institute Genome Sequencing Center for Infectious Disease"/>
            <person name="Wu L."/>
            <person name="Ma J."/>
        </authorList>
    </citation>
    <scope>NUCLEOTIDE SEQUENCE [LARGE SCALE GENOMIC DNA]</scope>
    <source>
        <strain evidence="7">IBRC 10765</strain>
    </source>
</reference>
<comment type="similarity">
    <text evidence="2">Belongs to the HAD-like hydrolase superfamily. CbbY/CbbZ/Gph/YieH family.</text>
</comment>
<dbReference type="RefSeq" id="WP_380696935.1">
    <property type="nucleotide sequence ID" value="NZ_JBHRYR010000003.1"/>
</dbReference>
<keyword evidence="4" id="KW-0460">Magnesium</keyword>
<dbReference type="SFLD" id="SFLDS00003">
    <property type="entry name" value="Haloacid_Dehalogenase"/>
    <property type="match status" value="1"/>
</dbReference>
<accession>A0ABV7ZYL8</accession>
<sequence length="220" mass="23863">MPLRAILFDHDGTLVNSEPIHFDLWVTVLSRYGISLTEQQYKEHYAGVPTNANAIDVVRRFQIDVTPEAIAEEKNAATREFLRGNSFPLMNGALDAIMDFRERGLTLGIVTGAGFEGVDATLRANDLGSVFSAVVSGDDVSLSKPAPDCYLLAMKKLGVQASECVAIEDTQHGLKAAHAAGIRCLAVPTPMSMHHDFGDALAVLDGMPNVIEYVRHSLLR</sequence>
<keyword evidence="7" id="KW-1185">Reference proteome</keyword>
<dbReference type="Gene3D" id="3.40.50.1000">
    <property type="entry name" value="HAD superfamily/HAD-like"/>
    <property type="match status" value="1"/>
</dbReference>
<dbReference type="InterPro" id="IPR036412">
    <property type="entry name" value="HAD-like_sf"/>
</dbReference>
<dbReference type="Pfam" id="PF13419">
    <property type="entry name" value="HAD_2"/>
    <property type="match status" value="1"/>
</dbReference>
<evidence type="ECO:0000256" key="3">
    <source>
        <dbReference type="ARBA" id="ARBA00022723"/>
    </source>
</evidence>
<dbReference type="EMBL" id="JBHRYR010000003">
    <property type="protein sequence ID" value="MFC3853613.1"/>
    <property type="molecule type" value="Genomic_DNA"/>
</dbReference>
<protein>
    <submittedName>
        <fullName evidence="6">HAD family hydrolase</fullName>
    </submittedName>
</protein>
<evidence type="ECO:0000256" key="5">
    <source>
        <dbReference type="ARBA" id="ARBA00023277"/>
    </source>
</evidence>
<keyword evidence="3" id="KW-0479">Metal-binding</keyword>
<dbReference type="CDD" id="cd07505">
    <property type="entry name" value="HAD_BPGM-like"/>
    <property type="match status" value="1"/>
</dbReference>
<comment type="caution">
    <text evidence="6">The sequence shown here is derived from an EMBL/GenBank/DDBJ whole genome shotgun (WGS) entry which is preliminary data.</text>
</comment>
<dbReference type="InterPro" id="IPR023198">
    <property type="entry name" value="PGP-like_dom2"/>
</dbReference>
<dbReference type="Proteomes" id="UP001595617">
    <property type="component" value="Unassembled WGS sequence"/>
</dbReference>
<proteinExistence type="inferred from homology"/>
<dbReference type="PANTHER" id="PTHR46193:SF18">
    <property type="entry name" value="HEXITOL PHOSPHATASE B"/>
    <property type="match status" value="1"/>
</dbReference>
<evidence type="ECO:0000256" key="2">
    <source>
        <dbReference type="ARBA" id="ARBA00006171"/>
    </source>
</evidence>
<dbReference type="SUPFAM" id="SSF56784">
    <property type="entry name" value="HAD-like"/>
    <property type="match status" value="1"/>
</dbReference>
<evidence type="ECO:0000313" key="7">
    <source>
        <dbReference type="Proteomes" id="UP001595617"/>
    </source>
</evidence>
<keyword evidence="6" id="KW-0378">Hydrolase</keyword>
<evidence type="ECO:0000313" key="6">
    <source>
        <dbReference type="EMBL" id="MFC3853613.1"/>
    </source>
</evidence>
<organism evidence="6 7">
    <name type="scientific">Saccharospirillum mangrovi</name>
    <dbReference type="NCBI Taxonomy" id="2161747"/>
    <lineage>
        <taxon>Bacteria</taxon>
        <taxon>Pseudomonadati</taxon>
        <taxon>Pseudomonadota</taxon>
        <taxon>Gammaproteobacteria</taxon>
        <taxon>Oceanospirillales</taxon>
        <taxon>Saccharospirillaceae</taxon>
        <taxon>Saccharospirillum</taxon>
    </lineage>
</organism>
<dbReference type="InterPro" id="IPR006439">
    <property type="entry name" value="HAD-SF_hydro_IA"/>
</dbReference>
<keyword evidence="5" id="KW-0119">Carbohydrate metabolism</keyword>